<protein>
    <submittedName>
        <fullName evidence="1">Uncharacterized protein</fullName>
    </submittedName>
</protein>
<comment type="caution">
    <text evidence="1">The sequence shown here is derived from an EMBL/GenBank/DDBJ whole genome shotgun (WGS) entry which is preliminary data.</text>
</comment>
<name>A0A645G8M1_9ZZZZ</name>
<evidence type="ECO:0000313" key="1">
    <source>
        <dbReference type="EMBL" id="MPN23247.1"/>
    </source>
</evidence>
<accession>A0A645G8M1</accession>
<proteinExistence type="predicted"/>
<dbReference type="EMBL" id="VSSQ01071702">
    <property type="protein sequence ID" value="MPN23247.1"/>
    <property type="molecule type" value="Genomic_DNA"/>
</dbReference>
<dbReference type="Gene3D" id="2.160.20.20">
    <property type="match status" value="1"/>
</dbReference>
<reference evidence="1" key="1">
    <citation type="submission" date="2019-08" db="EMBL/GenBank/DDBJ databases">
        <authorList>
            <person name="Kucharzyk K."/>
            <person name="Murdoch R.W."/>
            <person name="Higgins S."/>
            <person name="Loffler F."/>
        </authorList>
    </citation>
    <scope>NUCLEOTIDE SEQUENCE</scope>
</reference>
<dbReference type="SUPFAM" id="SSF51126">
    <property type="entry name" value="Pectin lyase-like"/>
    <property type="match status" value="1"/>
</dbReference>
<dbReference type="InterPro" id="IPR012332">
    <property type="entry name" value="Autotransporter_pectin_lyase_C"/>
</dbReference>
<gene>
    <name evidence="1" type="ORF">SDC9_170635</name>
</gene>
<dbReference type="InterPro" id="IPR011050">
    <property type="entry name" value="Pectin_lyase_fold/virulence"/>
</dbReference>
<sequence>MTLSGAVTVDSISTLDFTLKSGAAFYGTINIVDNEAGGSAVSDNAVVTVDAGALWSLTGDCTITSLTNNGTIHFNGYSITLANGTVLR</sequence>
<dbReference type="AlphaFoldDB" id="A0A645G8M1"/>
<organism evidence="1">
    <name type="scientific">bioreactor metagenome</name>
    <dbReference type="NCBI Taxonomy" id="1076179"/>
    <lineage>
        <taxon>unclassified sequences</taxon>
        <taxon>metagenomes</taxon>
        <taxon>ecological metagenomes</taxon>
    </lineage>
</organism>